<evidence type="ECO:0000313" key="3">
    <source>
        <dbReference type="Proteomes" id="UP000218899"/>
    </source>
</evidence>
<dbReference type="KEGG" id="sva:SVA_3524"/>
<dbReference type="InterPro" id="IPR007813">
    <property type="entry name" value="PilN"/>
</dbReference>
<dbReference type="OrthoDB" id="5621075at2"/>
<proteinExistence type="predicted"/>
<dbReference type="InterPro" id="IPR005883">
    <property type="entry name" value="PilM"/>
</dbReference>
<evidence type="ECO:0000313" key="2">
    <source>
        <dbReference type="EMBL" id="BAU50060.1"/>
    </source>
</evidence>
<dbReference type="AlphaFoldDB" id="A0A1C7AFG5"/>
<gene>
    <name evidence="2" type="ORF">SVA_3524</name>
</gene>
<dbReference type="Pfam" id="PF05137">
    <property type="entry name" value="PilN"/>
    <property type="match status" value="1"/>
</dbReference>
<feature type="coiled-coil region" evidence="1">
    <location>
        <begin position="238"/>
        <end position="272"/>
    </location>
</feature>
<dbReference type="EMBL" id="AP014936">
    <property type="protein sequence ID" value="BAU50060.1"/>
    <property type="molecule type" value="Genomic_DNA"/>
</dbReference>
<dbReference type="Gene3D" id="3.30.420.380">
    <property type="match status" value="1"/>
</dbReference>
<dbReference type="PANTHER" id="PTHR40278">
    <property type="entry name" value="DNA UTILIZATION PROTEIN HOFN"/>
    <property type="match status" value="1"/>
</dbReference>
<dbReference type="RefSeq" id="WP_148665541.1">
    <property type="nucleotide sequence ID" value="NZ_AP014936.1"/>
</dbReference>
<dbReference type="InterPro" id="IPR052534">
    <property type="entry name" value="Extracell_DNA_Util/SecSys_Comp"/>
</dbReference>
<dbReference type="PANTHER" id="PTHR40278:SF1">
    <property type="entry name" value="DNA UTILIZATION PROTEIN HOFN"/>
    <property type="match status" value="1"/>
</dbReference>
<sequence length="370" mass="40728">MELKGLHRAARAACASLRARLDAFLAWWAKELLALLPRRLRERLRGRGRVLRVEFDGATAVFTLTEPAGDRRIAELAMPVDPGAAGEAIRTACGAPVHDVVVHVPPTRVLRRTLTLPLAAEKNLREVLAFEMDRHTPFRAEQVYYDFAVLGRDPAGRQLRTALALVTRKEVDPLLAALRQEGLEPKALHVGDDPVGGDGMNLLPIEGRARRARAQGWPDRALATLAVFLLSTAVALPFVQKLNAAARLEREVAAARQEAQTAGEVRKELERRVAEEQSLVGRRRARPSVIEVLDEVTRLLPDSTWLNRLELSNGRVRLRGESADASGLATLIEHSALLRDASFDASVTRDVRNEQERFVLSATAVPSGQP</sequence>
<reference evidence="2 3" key="1">
    <citation type="submission" date="2015-08" db="EMBL/GenBank/DDBJ databases">
        <title>Complete genome sequence of Sulfurifustis variabilis.</title>
        <authorList>
            <person name="Miura A."/>
            <person name="Kojima H."/>
            <person name="Fukui M."/>
        </authorList>
    </citation>
    <scope>NUCLEOTIDE SEQUENCE [LARGE SCALE GENOMIC DNA]</scope>
    <source>
        <strain evidence="3">skN76</strain>
    </source>
</reference>
<dbReference type="Proteomes" id="UP000218899">
    <property type="component" value="Chromosome"/>
</dbReference>
<protein>
    <submittedName>
        <fullName evidence="2">Fimbrial assembly protein</fullName>
    </submittedName>
</protein>
<organism evidence="2 3">
    <name type="scientific">Sulfurifustis variabilis</name>
    <dbReference type="NCBI Taxonomy" id="1675686"/>
    <lineage>
        <taxon>Bacteria</taxon>
        <taxon>Pseudomonadati</taxon>
        <taxon>Pseudomonadota</taxon>
        <taxon>Gammaproteobacteria</taxon>
        <taxon>Acidiferrobacterales</taxon>
        <taxon>Acidiferrobacteraceae</taxon>
        <taxon>Sulfurifustis</taxon>
    </lineage>
</organism>
<accession>A0A1C7AFG5</accession>
<dbReference type="SUPFAM" id="SSF53067">
    <property type="entry name" value="Actin-like ATPase domain"/>
    <property type="match status" value="1"/>
</dbReference>
<keyword evidence="3" id="KW-1185">Reference proteome</keyword>
<evidence type="ECO:0000256" key="1">
    <source>
        <dbReference type="SAM" id="Coils"/>
    </source>
</evidence>
<dbReference type="InterPro" id="IPR043129">
    <property type="entry name" value="ATPase_NBD"/>
</dbReference>
<dbReference type="Pfam" id="PF11104">
    <property type="entry name" value="PilM_2"/>
    <property type="match status" value="1"/>
</dbReference>
<keyword evidence="1" id="KW-0175">Coiled coil</keyword>
<name>A0A1C7AFG5_9GAMM</name>